<comment type="caution">
    <text evidence="1">The sequence shown here is derived from an EMBL/GenBank/DDBJ whole genome shotgun (WGS) entry which is preliminary data.</text>
</comment>
<organism evidence="1 2">
    <name type="scientific">Hyphobacterium marinum</name>
    <dbReference type="NCBI Taxonomy" id="3116574"/>
    <lineage>
        <taxon>Bacteria</taxon>
        <taxon>Pseudomonadati</taxon>
        <taxon>Pseudomonadota</taxon>
        <taxon>Alphaproteobacteria</taxon>
        <taxon>Maricaulales</taxon>
        <taxon>Maricaulaceae</taxon>
        <taxon>Hyphobacterium</taxon>
    </lineage>
</organism>
<evidence type="ECO:0000313" key="1">
    <source>
        <dbReference type="EMBL" id="MEE2566179.1"/>
    </source>
</evidence>
<keyword evidence="2" id="KW-1185">Reference proteome</keyword>
<accession>A0ABU7LX82</accession>
<gene>
    <name evidence="1" type="ORF">V0U35_05755</name>
</gene>
<protein>
    <submittedName>
        <fullName evidence="1">Uncharacterized protein</fullName>
    </submittedName>
</protein>
<sequence length="61" mass="7120">MLDDGRLHLWQVYPEADQRNVWFETYEDGEWARISQSRDADTGEWVNAVMLYATPAECPAD</sequence>
<reference evidence="1 2" key="1">
    <citation type="submission" date="2024-01" db="EMBL/GenBank/DDBJ databases">
        <title>Hyphobacterium bacterium isolated from marine sediment.</title>
        <authorList>
            <person name="Zhao S."/>
        </authorList>
    </citation>
    <scope>NUCLEOTIDE SEQUENCE [LARGE SCALE GENOMIC DNA]</scope>
    <source>
        <strain evidence="1 2">Y60-23</strain>
    </source>
</reference>
<dbReference type="EMBL" id="JAZDRO010000002">
    <property type="protein sequence ID" value="MEE2566179.1"/>
    <property type="molecule type" value="Genomic_DNA"/>
</dbReference>
<evidence type="ECO:0000313" key="2">
    <source>
        <dbReference type="Proteomes" id="UP001310692"/>
    </source>
</evidence>
<dbReference type="RefSeq" id="WP_330195719.1">
    <property type="nucleotide sequence ID" value="NZ_JAZDRO010000002.1"/>
</dbReference>
<dbReference type="Proteomes" id="UP001310692">
    <property type="component" value="Unassembled WGS sequence"/>
</dbReference>
<proteinExistence type="predicted"/>
<name>A0ABU7LX82_9PROT</name>